<proteinExistence type="predicted"/>
<feature type="DNA-binding region" description="H-T-H motif" evidence="4">
    <location>
        <begin position="258"/>
        <end position="277"/>
    </location>
</feature>
<evidence type="ECO:0000256" key="3">
    <source>
        <dbReference type="ARBA" id="ARBA00023163"/>
    </source>
</evidence>
<dbReference type="GO" id="GO:0003700">
    <property type="term" value="F:DNA-binding transcription factor activity"/>
    <property type="evidence" value="ECO:0007669"/>
    <property type="project" value="TreeGrafter"/>
</dbReference>
<comment type="caution">
    <text evidence="6">The sequence shown here is derived from an EMBL/GenBank/DDBJ whole genome shotgun (WGS) entry which is preliminary data.</text>
</comment>
<dbReference type="InterPro" id="IPR001647">
    <property type="entry name" value="HTH_TetR"/>
</dbReference>
<dbReference type="PRINTS" id="PR00455">
    <property type="entry name" value="HTHTETR"/>
</dbReference>
<keyword evidence="3" id="KW-0804">Transcription</keyword>
<evidence type="ECO:0000259" key="5">
    <source>
        <dbReference type="PROSITE" id="PS50977"/>
    </source>
</evidence>
<feature type="domain" description="HTH tetR-type" evidence="5">
    <location>
        <begin position="14"/>
        <end position="74"/>
    </location>
</feature>
<keyword evidence="7" id="KW-1185">Reference proteome</keyword>
<keyword evidence="2 4" id="KW-0238">DNA-binding</keyword>
<dbReference type="PROSITE" id="PS50977">
    <property type="entry name" value="HTH_TETR_2"/>
    <property type="match status" value="2"/>
</dbReference>
<dbReference type="SUPFAM" id="SSF46689">
    <property type="entry name" value="Homeodomain-like"/>
    <property type="match status" value="2"/>
</dbReference>
<dbReference type="RefSeq" id="WP_154769127.1">
    <property type="nucleotide sequence ID" value="NZ_WLYK01000005.1"/>
</dbReference>
<accession>A0A7K1FPL6</accession>
<evidence type="ECO:0000256" key="2">
    <source>
        <dbReference type="ARBA" id="ARBA00023125"/>
    </source>
</evidence>
<evidence type="ECO:0000256" key="4">
    <source>
        <dbReference type="PROSITE-ProRule" id="PRU00335"/>
    </source>
</evidence>
<dbReference type="AlphaFoldDB" id="A0A7K1FPL6"/>
<dbReference type="Proteomes" id="UP000460221">
    <property type="component" value="Unassembled WGS sequence"/>
</dbReference>
<dbReference type="Gene3D" id="1.10.10.60">
    <property type="entry name" value="Homeodomain-like"/>
    <property type="match status" value="1"/>
</dbReference>
<dbReference type="GO" id="GO:0000976">
    <property type="term" value="F:transcription cis-regulatory region binding"/>
    <property type="evidence" value="ECO:0007669"/>
    <property type="project" value="TreeGrafter"/>
</dbReference>
<dbReference type="PANTHER" id="PTHR30055:SF234">
    <property type="entry name" value="HTH-TYPE TRANSCRIPTIONAL REGULATOR BETI"/>
    <property type="match status" value="1"/>
</dbReference>
<dbReference type="Gene3D" id="1.10.357.10">
    <property type="entry name" value="Tetracycline Repressor, domain 2"/>
    <property type="match status" value="2"/>
</dbReference>
<dbReference type="InterPro" id="IPR050109">
    <property type="entry name" value="HTH-type_TetR-like_transc_reg"/>
</dbReference>
<dbReference type="Pfam" id="PF00440">
    <property type="entry name" value="TetR_N"/>
    <property type="match status" value="2"/>
</dbReference>
<feature type="DNA-binding region" description="H-T-H motif" evidence="4">
    <location>
        <begin position="37"/>
        <end position="56"/>
    </location>
</feature>
<name>A0A7K1FPL6_9ACTN</name>
<evidence type="ECO:0000256" key="1">
    <source>
        <dbReference type="ARBA" id="ARBA00023015"/>
    </source>
</evidence>
<organism evidence="6 7">
    <name type="scientific">Nakamurella alba</name>
    <dbReference type="NCBI Taxonomy" id="2665158"/>
    <lineage>
        <taxon>Bacteria</taxon>
        <taxon>Bacillati</taxon>
        <taxon>Actinomycetota</taxon>
        <taxon>Actinomycetes</taxon>
        <taxon>Nakamurellales</taxon>
        <taxon>Nakamurellaceae</taxon>
        <taxon>Nakamurella</taxon>
    </lineage>
</organism>
<protein>
    <submittedName>
        <fullName evidence="6">TetR family transcriptional regulator</fullName>
    </submittedName>
</protein>
<evidence type="ECO:0000313" key="7">
    <source>
        <dbReference type="Proteomes" id="UP000460221"/>
    </source>
</evidence>
<evidence type="ECO:0000313" key="6">
    <source>
        <dbReference type="EMBL" id="MTD15173.1"/>
    </source>
</evidence>
<keyword evidence="1" id="KW-0805">Transcription regulation</keyword>
<dbReference type="PANTHER" id="PTHR30055">
    <property type="entry name" value="HTH-TYPE TRANSCRIPTIONAL REGULATOR RUTR"/>
    <property type="match status" value="1"/>
</dbReference>
<dbReference type="EMBL" id="WLYK01000005">
    <property type="protein sequence ID" value="MTD15173.1"/>
    <property type="molecule type" value="Genomic_DNA"/>
</dbReference>
<gene>
    <name evidence="6" type="ORF">GIS00_14615</name>
</gene>
<feature type="domain" description="HTH tetR-type" evidence="5">
    <location>
        <begin position="235"/>
        <end position="295"/>
    </location>
</feature>
<dbReference type="InterPro" id="IPR009057">
    <property type="entry name" value="Homeodomain-like_sf"/>
</dbReference>
<reference evidence="6 7" key="1">
    <citation type="submission" date="2019-11" db="EMBL/GenBank/DDBJ databases">
        <authorList>
            <person name="Jiang L.-Q."/>
        </authorList>
    </citation>
    <scope>NUCLEOTIDE SEQUENCE [LARGE SCALE GENOMIC DNA]</scope>
    <source>
        <strain evidence="6 7">YIM 132087</strain>
    </source>
</reference>
<sequence>MRAANGGVDAPAANSRTEEIRQVAAQLFEQSGYSATTMSDIASAVGLLPGSLYHHFESKEEIAVGILAGLDQDLTRLIGEVSGRLGTDTPEDQLREVARQITALSLRSGAALRLYSYAAPTVATEKFRSAVHLNAPALQKLWKRAVDDLVPTPDTPRQDVGLLRFALQQLTLNAALNVFDTPHDADEAADRLCSMLLQGVAIEAPDDRSLNASVAMRAAQEGTAGWQSPPVSGGTSGRDDIVIAARGEFARRGYQATTVRDIAEAAGVRMGTLYRRISSKEEVLAEILLDYGGQLDRAVRSVLGTDDSVAAKLDALALIFVKAKRRFRLESDIVKFGSFDREPVIMPLADYHAETRSRLVLLEDLIAGGVRAGELRSLGDPGSYAAQIRYILWTPYQDYARAGVTRTHQFLRNSLLRGFLV</sequence>